<comment type="caution">
    <text evidence="2">The sequence shown here is derived from an EMBL/GenBank/DDBJ whole genome shotgun (WGS) entry which is preliminary data.</text>
</comment>
<accession>A0A822YR02</accession>
<gene>
    <name evidence="2" type="ORF">HUJ06_010489</name>
</gene>
<sequence>MVSSSSDPKLSNKNDMVSALID</sequence>
<keyword evidence="3" id="KW-1185">Reference proteome</keyword>
<dbReference type="Proteomes" id="UP000607653">
    <property type="component" value="Unassembled WGS sequence"/>
</dbReference>
<feature type="region of interest" description="Disordered" evidence="1">
    <location>
        <begin position="1"/>
        <end position="22"/>
    </location>
</feature>
<organism evidence="2 3">
    <name type="scientific">Nelumbo nucifera</name>
    <name type="common">Sacred lotus</name>
    <dbReference type="NCBI Taxonomy" id="4432"/>
    <lineage>
        <taxon>Eukaryota</taxon>
        <taxon>Viridiplantae</taxon>
        <taxon>Streptophyta</taxon>
        <taxon>Embryophyta</taxon>
        <taxon>Tracheophyta</taxon>
        <taxon>Spermatophyta</taxon>
        <taxon>Magnoliopsida</taxon>
        <taxon>Proteales</taxon>
        <taxon>Nelumbonaceae</taxon>
        <taxon>Nelumbo</taxon>
    </lineage>
</organism>
<evidence type="ECO:0000256" key="1">
    <source>
        <dbReference type="SAM" id="MobiDB-lite"/>
    </source>
</evidence>
<proteinExistence type="predicted"/>
<evidence type="ECO:0000313" key="3">
    <source>
        <dbReference type="Proteomes" id="UP000607653"/>
    </source>
</evidence>
<dbReference type="AlphaFoldDB" id="A0A822YR02"/>
<dbReference type="EMBL" id="DUZY01000003">
    <property type="protein sequence ID" value="DAD31638.1"/>
    <property type="molecule type" value="Genomic_DNA"/>
</dbReference>
<name>A0A822YR02_NELNU</name>
<protein>
    <submittedName>
        <fullName evidence="2">Uncharacterized protein</fullName>
    </submittedName>
</protein>
<evidence type="ECO:0000313" key="2">
    <source>
        <dbReference type="EMBL" id="DAD31638.1"/>
    </source>
</evidence>
<feature type="compositionally biased region" description="Polar residues" evidence="1">
    <location>
        <begin position="1"/>
        <end position="15"/>
    </location>
</feature>
<reference evidence="2 3" key="1">
    <citation type="journal article" date="2020" name="Mol. Biol. Evol.">
        <title>Distinct Expression and Methylation Patterns for Genes with Different Fates following a Single Whole-Genome Duplication in Flowering Plants.</title>
        <authorList>
            <person name="Shi T."/>
            <person name="Rahmani R.S."/>
            <person name="Gugger P.F."/>
            <person name="Wang M."/>
            <person name="Li H."/>
            <person name="Zhang Y."/>
            <person name="Li Z."/>
            <person name="Wang Q."/>
            <person name="Van de Peer Y."/>
            <person name="Marchal K."/>
            <person name="Chen J."/>
        </authorList>
    </citation>
    <scope>NUCLEOTIDE SEQUENCE [LARGE SCALE GENOMIC DNA]</scope>
    <source>
        <tissue evidence="2">Leaf</tissue>
    </source>
</reference>